<protein>
    <submittedName>
        <fullName evidence="2">Uncharacterized protein</fullName>
    </submittedName>
</protein>
<evidence type="ECO:0000256" key="1">
    <source>
        <dbReference type="SAM" id="MobiDB-lite"/>
    </source>
</evidence>
<reference evidence="2 3" key="1">
    <citation type="submission" date="2019-03" db="EMBL/GenBank/DDBJ databases">
        <title>First draft genome of Liparis tanakae, snailfish: a comprehensive survey of snailfish specific genes.</title>
        <authorList>
            <person name="Kim W."/>
            <person name="Song I."/>
            <person name="Jeong J.-H."/>
            <person name="Kim D."/>
            <person name="Kim S."/>
            <person name="Ryu S."/>
            <person name="Song J.Y."/>
            <person name="Lee S.K."/>
        </authorList>
    </citation>
    <scope>NUCLEOTIDE SEQUENCE [LARGE SCALE GENOMIC DNA]</scope>
    <source>
        <tissue evidence="2">Muscle</tissue>
    </source>
</reference>
<dbReference type="EMBL" id="SRLO01000652">
    <property type="protein sequence ID" value="TNN49533.1"/>
    <property type="molecule type" value="Genomic_DNA"/>
</dbReference>
<gene>
    <name evidence="2" type="ORF">EYF80_040264</name>
</gene>
<proteinExistence type="predicted"/>
<feature type="region of interest" description="Disordered" evidence="1">
    <location>
        <begin position="1"/>
        <end position="31"/>
    </location>
</feature>
<dbReference type="AlphaFoldDB" id="A0A4Z2G9A6"/>
<name>A0A4Z2G9A6_9TELE</name>
<dbReference type="Proteomes" id="UP000314294">
    <property type="component" value="Unassembled WGS sequence"/>
</dbReference>
<evidence type="ECO:0000313" key="2">
    <source>
        <dbReference type="EMBL" id="TNN49533.1"/>
    </source>
</evidence>
<evidence type="ECO:0000313" key="3">
    <source>
        <dbReference type="Proteomes" id="UP000314294"/>
    </source>
</evidence>
<sequence>MASALAPNVSKHHPSDHRGTPPAHPQPPPAGWSSAAVTAVIQVLYLDILHICRTEESAADEGTPVIDCRVTEDSMSSRGSPKGVIRQLSQQNLLPAEMGIQQISYTMRSCWTLLYFGFKKWHRSELLGLPADKGFLTLNTTSADRSNDAAGFENSVLLMCQQRVDMAPGQSPHLRLHHGGPQTIGLVPYRRSLCATNCWLRSPVRRLAWEESGWQLRESDSQLAAV</sequence>
<organism evidence="2 3">
    <name type="scientific">Liparis tanakae</name>
    <name type="common">Tanaka's snailfish</name>
    <dbReference type="NCBI Taxonomy" id="230148"/>
    <lineage>
        <taxon>Eukaryota</taxon>
        <taxon>Metazoa</taxon>
        <taxon>Chordata</taxon>
        <taxon>Craniata</taxon>
        <taxon>Vertebrata</taxon>
        <taxon>Euteleostomi</taxon>
        <taxon>Actinopterygii</taxon>
        <taxon>Neopterygii</taxon>
        <taxon>Teleostei</taxon>
        <taxon>Neoteleostei</taxon>
        <taxon>Acanthomorphata</taxon>
        <taxon>Eupercaria</taxon>
        <taxon>Perciformes</taxon>
        <taxon>Cottioidei</taxon>
        <taxon>Cottales</taxon>
        <taxon>Liparidae</taxon>
        <taxon>Liparis</taxon>
    </lineage>
</organism>
<keyword evidence="3" id="KW-1185">Reference proteome</keyword>
<comment type="caution">
    <text evidence="2">The sequence shown here is derived from an EMBL/GenBank/DDBJ whole genome shotgun (WGS) entry which is preliminary data.</text>
</comment>
<accession>A0A4Z2G9A6</accession>